<organism evidence="1 2">
    <name type="scientific">Pseudonocardia broussonetiae</name>
    <dbReference type="NCBI Taxonomy" id="2736640"/>
    <lineage>
        <taxon>Bacteria</taxon>
        <taxon>Bacillati</taxon>
        <taxon>Actinomycetota</taxon>
        <taxon>Actinomycetes</taxon>
        <taxon>Pseudonocardiales</taxon>
        <taxon>Pseudonocardiaceae</taxon>
        <taxon>Pseudonocardia</taxon>
    </lineage>
</organism>
<keyword evidence="2" id="KW-1185">Reference proteome</keyword>
<accession>A0A6M6JB76</accession>
<gene>
    <name evidence="1" type="ORF">HOP40_04305</name>
</gene>
<dbReference type="InterPro" id="IPR025534">
    <property type="entry name" value="DUF4420"/>
</dbReference>
<dbReference type="KEGG" id="pbro:HOP40_04305"/>
<protein>
    <submittedName>
        <fullName evidence="1">PD-(D/E)XK motif protein</fullName>
    </submittedName>
</protein>
<dbReference type="AlphaFoldDB" id="A0A6M6JB76"/>
<reference evidence="1 2" key="1">
    <citation type="submission" date="2020-05" db="EMBL/GenBank/DDBJ databases">
        <authorList>
            <person name="Mo P."/>
        </authorList>
    </citation>
    <scope>NUCLEOTIDE SEQUENCE [LARGE SCALE GENOMIC DNA]</scope>
    <source>
        <strain evidence="1 2">Gen01</strain>
    </source>
</reference>
<evidence type="ECO:0000313" key="1">
    <source>
        <dbReference type="EMBL" id="QJY45144.1"/>
    </source>
</evidence>
<dbReference type="Pfam" id="PF14390">
    <property type="entry name" value="DUF4420"/>
    <property type="match status" value="1"/>
</dbReference>
<name>A0A6M6JB76_9PSEU</name>
<evidence type="ECO:0000313" key="2">
    <source>
        <dbReference type="Proteomes" id="UP000505377"/>
    </source>
</evidence>
<dbReference type="EMBL" id="CP053564">
    <property type="protein sequence ID" value="QJY45144.1"/>
    <property type="molecule type" value="Genomic_DNA"/>
</dbReference>
<dbReference type="Proteomes" id="UP000505377">
    <property type="component" value="Chromosome"/>
</dbReference>
<sequence>MTAPHDWLRELRHSWPLLRGDRRTEIATVPLPLGGTGAPVRAGVDGSGARHLLVPVGEEEIRPDHVESALLVELRTYTFSRTPLRYVDISCARPDLFDVFDEILADVLVGVGDAPQAPARAALDVVSRWRALLATHRARLLTLVGQMSLVGELTVLDLVTRDESLDISSWRGPRREPHDIVLPGFAVEVKAIGTTSTSVEIHGVHQLEPPGVPLALVLTTVAEDDSGATLPELVDRILARVTDRGRAVRLLTAAGYALADADHYRERFAVTDIAHVEATDAVPRIVPKSFGEQGVPAGVDGISYRVELDALDGLVARGEAALLGWVGALR</sequence>
<dbReference type="RefSeq" id="WP_172154855.1">
    <property type="nucleotide sequence ID" value="NZ_CP053564.1"/>
</dbReference>
<proteinExistence type="predicted"/>